<evidence type="ECO:0000313" key="5">
    <source>
        <dbReference type="EMBL" id="GIU37301.1"/>
    </source>
</evidence>
<dbReference type="Gene3D" id="1.10.10.10">
    <property type="entry name" value="Winged helix-like DNA-binding domain superfamily/Winged helix DNA-binding domain"/>
    <property type="match status" value="1"/>
</dbReference>
<dbReference type="Pfam" id="PF01037">
    <property type="entry name" value="AsnC_trans_reg"/>
    <property type="match status" value="1"/>
</dbReference>
<gene>
    <name evidence="5" type="primary">asnC</name>
    <name evidence="5" type="ORF">TUM3794_07770</name>
</gene>
<keyword evidence="3" id="KW-0804">Transcription</keyword>
<reference evidence="5 6" key="1">
    <citation type="submission" date="2021-05" db="EMBL/GenBank/DDBJ databases">
        <title>Molecular characterization for Shewanella algae harboring chromosomal blaOXA-55-like strains isolated from clinical and environment sample.</title>
        <authorList>
            <person name="Ohama Y."/>
            <person name="Aoki K."/>
            <person name="Harada S."/>
            <person name="Moriya K."/>
            <person name="Ishii Y."/>
            <person name="Tateda K."/>
        </authorList>
    </citation>
    <scope>NUCLEOTIDE SEQUENCE [LARGE SCALE GENOMIC DNA]</scope>
    <source>
        <strain evidence="5 6">MBTL60-118</strain>
    </source>
</reference>
<dbReference type="CDD" id="cd00090">
    <property type="entry name" value="HTH_ARSR"/>
    <property type="match status" value="1"/>
</dbReference>
<dbReference type="Gene3D" id="3.30.70.920">
    <property type="match status" value="1"/>
</dbReference>
<name>A0ABQ4NVW1_SHECO</name>
<dbReference type="InterPro" id="IPR019885">
    <property type="entry name" value="Tscrpt_reg_HTH_AsnC-type_CS"/>
</dbReference>
<accession>A0ABQ4NVW1</accession>
<evidence type="ECO:0000256" key="1">
    <source>
        <dbReference type="ARBA" id="ARBA00023015"/>
    </source>
</evidence>
<evidence type="ECO:0000256" key="3">
    <source>
        <dbReference type="ARBA" id="ARBA00023163"/>
    </source>
</evidence>
<keyword evidence="6" id="KW-1185">Reference proteome</keyword>
<dbReference type="InterPro" id="IPR050684">
    <property type="entry name" value="HTH-Siroheme_Decarb"/>
</dbReference>
<keyword evidence="1" id="KW-0805">Transcription regulation</keyword>
<protein>
    <submittedName>
        <fullName evidence="5">Transcriptional regulator AsnC</fullName>
    </submittedName>
</protein>
<evidence type="ECO:0000259" key="4">
    <source>
        <dbReference type="PROSITE" id="PS50956"/>
    </source>
</evidence>
<feature type="domain" description="HTH asnC-type" evidence="4">
    <location>
        <begin position="45"/>
        <end position="105"/>
    </location>
</feature>
<dbReference type="Pfam" id="PF13412">
    <property type="entry name" value="HTH_24"/>
    <property type="match status" value="1"/>
</dbReference>
<dbReference type="PANTHER" id="PTHR43413">
    <property type="entry name" value="TRANSCRIPTIONAL REGULATOR, ASNC FAMILY"/>
    <property type="match status" value="1"/>
</dbReference>
<dbReference type="InterPro" id="IPR011991">
    <property type="entry name" value="ArsR-like_HTH"/>
</dbReference>
<dbReference type="PANTHER" id="PTHR43413:SF6">
    <property type="entry name" value="REGULATORY PROTEIN ASNC"/>
    <property type="match status" value="1"/>
</dbReference>
<sequence>MCDETVSPAMLIDTKSYPFPKKYRRLLNNINLNRYFLMDTSFQRDQLDNQILSALMEEARTPFAELAKRFGVSAGTIHVRVEKMKQAGIITGAQITVNPKALGYDVCCFIGINLKSAGDYPAAIAKLNALEEVTEAYYTTGNYSIFVKVMCQSIDGLQHVLINRIQSIDEIQSTETLISLQNPIVRAVKP</sequence>
<dbReference type="InterPro" id="IPR011008">
    <property type="entry name" value="Dimeric_a/b-barrel"/>
</dbReference>
<dbReference type="SUPFAM" id="SSF46785">
    <property type="entry name" value="Winged helix' DNA-binding domain"/>
    <property type="match status" value="1"/>
</dbReference>
<dbReference type="PROSITE" id="PS00519">
    <property type="entry name" value="HTH_ASNC_1"/>
    <property type="match status" value="1"/>
</dbReference>
<dbReference type="PRINTS" id="PR00033">
    <property type="entry name" value="HTHASNC"/>
</dbReference>
<dbReference type="EMBL" id="BPEU01000005">
    <property type="protein sequence ID" value="GIU37301.1"/>
    <property type="molecule type" value="Genomic_DNA"/>
</dbReference>
<organism evidence="5 6">
    <name type="scientific">Shewanella colwelliana</name>
    <name type="common">Alteromonas colwelliana</name>
    <dbReference type="NCBI Taxonomy" id="23"/>
    <lineage>
        <taxon>Bacteria</taxon>
        <taxon>Pseudomonadati</taxon>
        <taxon>Pseudomonadota</taxon>
        <taxon>Gammaproteobacteria</taxon>
        <taxon>Alteromonadales</taxon>
        <taxon>Shewanellaceae</taxon>
        <taxon>Shewanella</taxon>
    </lineage>
</organism>
<dbReference type="InterPro" id="IPR019888">
    <property type="entry name" value="Tscrpt_reg_AsnC-like"/>
</dbReference>
<dbReference type="SMART" id="SM00344">
    <property type="entry name" value="HTH_ASNC"/>
    <property type="match status" value="1"/>
</dbReference>
<dbReference type="InterPro" id="IPR019887">
    <property type="entry name" value="Tscrpt_reg_AsnC/Lrp_C"/>
</dbReference>
<comment type="caution">
    <text evidence="5">The sequence shown here is derived from an EMBL/GenBank/DDBJ whole genome shotgun (WGS) entry which is preliminary data.</text>
</comment>
<dbReference type="NCBIfam" id="NF008384">
    <property type="entry name" value="PRK11179.1"/>
    <property type="match status" value="1"/>
</dbReference>
<proteinExistence type="predicted"/>
<dbReference type="InterPro" id="IPR036390">
    <property type="entry name" value="WH_DNA-bd_sf"/>
</dbReference>
<evidence type="ECO:0000313" key="6">
    <source>
        <dbReference type="Proteomes" id="UP000773469"/>
    </source>
</evidence>
<dbReference type="SUPFAM" id="SSF54909">
    <property type="entry name" value="Dimeric alpha+beta barrel"/>
    <property type="match status" value="1"/>
</dbReference>
<keyword evidence="2" id="KW-0238">DNA-binding</keyword>
<dbReference type="Proteomes" id="UP000773469">
    <property type="component" value="Unassembled WGS sequence"/>
</dbReference>
<evidence type="ECO:0000256" key="2">
    <source>
        <dbReference type="ARBA" id="ARBA00023125"/>
    </source>
</evidence>
<dbReference type="PROSITE" id="PS50956">
    <property type="entry name" value="HTH_ASNC_2"/>
    <property type="match status" value="1"/>
</dbReference>
<dbReference type="InterPro" id="IPR000485">
    <property type="entry name" value="AsnC-type_HTH_dom"/>
</dbReference>
<dbReference type="InterPro" id="IPR036388">
    <property type="entry name" value="WH-like_DNA-bd_sf"/>
</dbReference>